<reference evidence="6" key="1">
    <citation type="submission" date="2019-07" db="EMBL/GenBank/DDBJ databases">
        <title>Bacillus alkalisoli sp. nov. isolated from saline soil.</title>
        <authorList>
            <person name="Sun J.-Q."/>
            <person name="Xu L."/>
        </authorList>
    </citation>
    <scope>NUCLEOTIDE SEQUENCE [LARGE SCALE GENOMIC DNA]</scope>
    <source>
        <strain evidence="6">M4U3P1</strain>
    </source>
</reference>
<dbReference type="SUPFAM" id="SSF64288">
    <property type="entry name" value="Chorismate lyase-like"/>
    <property type="match status" value="1"/>
</dbReference>
<keyword evidence="6" id="KW-1185">Reference proteome</keyword>
<dbReference type="RefSeq" id="WP_176008123.1">
    <property type="nucleotide sequence ID" value="NZ_CP041372.2"/>
</dbReference>
<proteinExistence type="predicted"/>
<dbReference type="PANTHER" id="PTHR44846">
    <property type="entry name" value="MANNOSYL-D-GLYCERATE TRANSPORT/METABOLISM SYSTEM REPRESSOR MNGR-RELATED"/>
    <property type="match status" value="1"/>
</dbReference>
<dbReference type="SUPFAM" id="SSF46785">
    <property type="entry name" value="Winged helix' DNA-binding domain"/>
    <property type="match status" value="1"/>
</dbReference>
<dbReference type="CDD" id="cd07377">
    <property type="entry name" value="WHTH_GntR"/>
    <property type="match status" value="1"/>
</dbReference>
<dbReference type="GO" id="GO:0003700">
    <property type="term" value="F:DNA-binding transcription factor activity"/>
    <property type="evidence" value="ECO:0007669"/>
    <property type="project" value="InterPro"/>
</dbReference>
<evidence type="ECO:0000256" key="3">
    <source>
        <dbReference type="ARBA" id="ARBA00023163"/>
    </source>
</evidence>
<protein>
    <submittedName>
        <fullName evidence="5">GntR family transcriptional regulator</fullName>
    </submittedName>
</protein>
<dbReference type="Pfam" id="PF07702">
    <property type="entry name" value="UTRA"/>
    <property type="match status" value="1"/>
</dbReference>
<dbReference type="Gene3D" id="3.40.1410.10">
    <property type="entry name" value="Chorismate lyase-like"/>
    <property type="match status" value="1"/>
</dbReference>
<keyword evidence="2" id="KW-0238">DNA-binding</keyword>
<dbReference type="InterPro" id="IPR028978">
    <property type="entry name" value="Chorismate_lyase_/UTRA_dom_sf"/>
</dbReference>
<dbReference type="Pfam" id="PF00392">
    <property type="entry name" value="GntR"/>
    <property type="match status" value="1"/>
</dbReference>
<evidence type="ECO:0000313" key="6">
    <source>
        <dbReference type="Proteomes" id="UP000318138"/>
    </source>
</evidence>
<keyword evidence="1" id="KW-0805">Transcription regulation</keyword>
<sequence>MIDKQSPIPMYYQLEQLIREEISTGKRELGTAIPSERELSDKYGVSRMTVRQAVNNLVAEGLLTRKKGRGTFVEAPKVEMPLMKLTSFSEDMRQRGMEPGAEVVSFESIHIGPKEAEALHVEEGTEGYQLARVRTADGEPMAYEVVTVVKEMFPQLEYADHGGSFYAHAEEQGIQITGAYQTLEPVLVPKKVAQLLTIKKGDPTLLLTRVSYVGQNKPFEHVKSYYRGDRYTFTTEMQR</sequence>
<dbReference type="SMART" id="SM00866">
    <property type="entry name" value="UTRA"/>
    <property type="match status" value="1"/>
</dbReference>
<dbReference type="KEGG" id="psua:FLK61_25240"/>
<dbReference type="InterPro" id="IPR000524">
    <property type="entry name" value="Tscrpt_reg_HTH_GntR"/>
</dbReference>
<dbReference type="InterPro" id="IPR036388">
    <property type="entry name" value="WH-like_DNA-bd_sf"/>
</dbReference>
<dbReference type="FunFam" id="1.10.10.10:FF:000079">
    <property type="entry name" value="GntR family transcriptional regulator"/>
    <property type="match status" value="1"/>
</dbReference>
<evidence type="ECO:0000256" key="1">
    <source>
        <dbReference type="ARBA" id="ARBA00023015"/>
    </source>
</evidence>
<dbReference type="AlphaFoldDB" id="A0A859FA58"/>
<evidence type="ECO:0000313" key="5">
    <source>
        <dbReference type="EMBL" id="QKS70079.1"/>
    </source>
</evidence>
<dbReference type="InterPro" id="IPR011663">
    <property type="entry name" value="UTRA"/>
</dbReference>
<dbReference type="PRINTS" id="PR00035">
    <property type="entry name" value="HTHGNTR"/>
</dbReference>
<dbReference type="Gene3D" id="1.10.10.10">
    <property type="entry name" value="Winged helix-like DNA-binding domain superfamily/Winged helix DNA-binding domain"/>
    <property type="match status" value="1"/>
</dbReference>
<dbReference type="SMART" id="SM00345">
    <property type="entry name" value="HTH_GNTR"/>
    <property type="match status" value="1"/>
</dbReference>
<dbReference type="InterPro" id="IPR050679">
    <property type="entry name" value="Bact_HTH_transcr_reg"/>
</dbReference>
<evidence type="ECO:0000256" key="2">
    <source>
        <dbReference type="ARBA" id="ARBA00023125"/>
    </source>
</evidence>
<dbReference type="PANTHER" id="PTHR44846:SF1">
    <property type="entry name" value="MANNOSYL-D-GLYCERATE TRANSPORT_METABOLISM SYSTEM REPRESSOR MNGR-RELATED"/>
    <property type="match status" value="1"/>
</dbReference>
<dbReference type="PROSITE" id="PS50949">
    <property type="entry name" value="HTH_GNTR"/>
    <property type="match status" value="1"/>
</dbReference>
<dbReference type="Proteomes" id="UP000318138">
    <property type="component" value="Chromosome"/>
</dbReference>
<dbReference type="InterPro" id="IPR036390">
    <property type="entry name" value="WH_DNA-bd_sf"/>
</dbReference>
<accession>A0A859FA58</accession>
<keyword evidence="3" id="KW-0804">Transcription</keyword>
<evidence type="ECO:0000259" key="4">
    <source>
        <dbReference type="PROSITE" id="PS50949"/>
    </source>
</evidence>
<dbReference type="EMBL" id="CP041372">
    <property type="protein sequence ID" value="QKS70079.1"/>
    <property type="molecule type" value="Genomic_DNA"/>
</dbReference>
<name>A0A859FA58_9BACI</name>
<feature type="domain" description="HTH gntR-type" evidence="4">
    <location>
        <begin position="8"/>
        <end position="76"/>
    </location>
</feature>
<dbReference type="GO" id="GO:0045892">
    <property type="term" value="P:negative regulation of DNA-templated transcription"/>
    <property type="evidence" value="ECO:0007669"/>
    <property type="project" value="TreeGrafter"/>
</dbReference>
<organism evidence="5 6">
    <name type="scientific">Paenalkalicoccus suaedae</name>
    <dbReference type="NCBI Taxonomy" id="2592382"/>
    <lineage>
        <taxon>Bacteria</taxon>
        <taxon>Bacillati</taxon>
        <taxon>Bacillota</taxon>
        <taxon>Bacilli</taxon>
        <taxon>Bacillales</taxon>
        <taxon>Bacillaceae</taxon>
        <taxon>Paenalkalicoccus</taxon>
    </lineage>
</organism>
<gene>
    <name evidence="5" type="ORF">FLK61_25240</name>
</gene>
<dbReference type="GO" id="GO:0003677">
    <property type="term" value="F:DNA binding"/>
    <property type="evidence" value="ECO:0007669"/>
    <property type="project" value="UniProtKB-KW"/>
</dbReference>